<dbReference type="Pfam" id="PF22486">
    <property type="entry name" value="MATH_2"/>
    <property type="match status" value="1"/>
</dbReference>
<accession>A0A5J9W1D5</accession>
<evidence type="ECO:0000313" key="4">
    <source>
        <dbReference type="Proteomes" id="UP000324897"/>
    </source>
</evidence>
<protein>
    <recommendedName>
        <fullName evidence="2">MATH domain-containing protein</fullName>
    </recommendedName>
</protein>
<proteinExistence type="predicted"/>
<dbReference type="CDD" id="cd00121">
    <property type="entry name" value="MATH"/>
    <property type="match status" value="1"/>
</dbReference>
<organism evidence="3 4">
    <name type="scientific">Eragrostis curvula</name>
    <name type="common">weeping love grass</name>
    <dbReference type="NCBI Taxonomy" id="38414"/>
    <lineage>
        <taxon>Eukaryota</taxon>
        <taxon>Viridiplantae</taxon>
        <taxon>Streptophyta</taxon>
        <taxon>Embryophyta</taxon>
        <taxon>Tracheophyta</taxon>
        <taxon>Spermatophyta</taxon>
        <taxon>Magnoliopsida</taxon>
        <taxon>Liliopsida</taxon>
        <taxon>Poales</taxon>
        <taxon>Poaceae</taxon>
        <taxon>PACMAD clade</taxon>
        <taxon>Chloridoideae</taxon>
        <taxon>Eragrostideae</taxon>
        <taxon>Eragrostidinae</taxon>
        <taxon>Eragrostis</taxon>
    </lineage>
</organism>
<feature type="domain" description="MATH" evidence="2">
    <location>
        <begin position="22"/>
        <end position="77"/>
    </location>
</feature>
<evidence type="ECO:0000259" key="2">
    <source>
        <dbReference type="PROSITE" id="PS50144"/>
    </source>
</evidence>
<gene>
    <name evidence="3" type="ORF">EJB05_08964</name>
</gene>
<dbReference type="AlphaFoldDB" id="A0A5J9W1D5"/>
<dbReference type="InterPro" id="IPR008974">
    <property type="entry name" value="TRAF-like"/>
</dbReference>
<sequence>MAVASQRPRSRTASRSTAETAEATHTFEIDEFSLHKGIGAGRFIRSAAFAAGGLDWCVRFYPDGLRPADGKDSCTIFPFANSGLFKRICGDVAAGTPHLITWFSSLMEIVSLLRFCYILTLPLGEKERKKEKQLAAETVE</sequence>
<dbReference type="EMBL" id="RWGY01000005">
    <property type="protein sequence ID" value="TVU42552.1"/>
    <property type="molecule type" value="Genomic_DNA"/>
</dbReference>
<dbReference type="OrthoDB" id="688873at2759"/>
<keyword evidence="4" id="KW-1185">Reference proteome</keyword>
<name>A0A5J9W1D5_9POAL</name>
<feature type="non-terminal residue" evidence="3">
    <location>
        <position position="1"/>
    </location>
</feature>
<reference evidence="3 4" key="1">
    <citation type="journal article" date="2019" name="Sci. Rep.">
        <title>A high-quality genome of Eragrostis curvula grass provides insights into Poaceae evolution and supports new strategies to enhance forage quality.</title>
        <authorList>
            <person name="Carballo J."/>
            <person name="Santos B.A.C.M."/>
            <person name="Zappacosta D."/>
            <person name="Garbus I."/>
            <person name="Selva J.P."/>
            <person name="Gallo C.A."/>
            <person name="Diaz A."/>
            <person name="Albertini E."/>
            <person name="Caccamo M."/>
            <person name="Echenique V."/>
        </authorList>
    </citation>
    <scope>NUCLEOTIDE SEQUENCE [LARGE SCALE GENOMIC DNA]</scope>
    <source>
        <strain evidence="4">cv. Victoria</strain>
        <tissue evidence="3">Leaf</tissue>
    </source>
</reference>
<dbReference type="SUPFAM" id="SSF49599">
    <property type="entry name" value="TRAF domain-like"/>
    <property type="match status" value="1"/>
</dbReference>
<evidence type="ECO:0000313" key="3">
    <source>
        <dbReference type="EMBL" id="TVU42552.1"/>
    </source>
</evidence>
<dbReference type="Gramene" id="TVU42552">
    <property type="protein sequence ID" value="TVU42552"/>
    <property type="gene ID" value="EJB05_08964"/>
</dbReference>
<dbReference type="InterPro" id="IPR002083">
    <property type="entry name" value="MATH/TRAF_dom"/>
</dbReference>
<feature type="region of interest" description="Disordered" evidence="1">
    <location>
        <begin position="1"/>
        <end position="21"/>
    </location>
</feature>
<comment type="caution">
    <text evidence="3">The sequence shown here is derived from an EMBL/GenBank/DDBJ whole genome shotgun (WGS) entry which is preliminary data.</text>
</comment>
<dbReference type="Proteomes" id="UP000324897">
    <property type="component" value="Unassembled WGS sequence"/>
</dbReference>
<dbReference type="Gene3D" id="2.60.210.10">
    <property type="entry name" value="Apoptosis, Tumor Necrosis Factor Receptor Associated Protein 2, Chain A"/>
    <property type="match status" value="1"/>
</dbReference>
<dbReference type="PROSITE" id="PS50144">
    <property type="entry name" value="MATH"/>
    <property type="match status" value="1"/>
</dbReference>
<evidence type="ECO:0000256" key="1">
    <source>
        <dbReference type="SAM" id="MobiDB-lite"/>
    </source>
</evidence>